<dbReference type="PANTHER" id="PTHR32347:SF23">
    <property type="entry name" value="BLL5650 PROTEIN"/>
    <property type="match status" value="1"/>
</dbReference>
<dbReference type="Gene3D" id="2.40.30.170">
    <property type="match status" value="1"/>
</dbReference>
<evidence type="ECO:0000256" key="2">
    <source>
        <dbReference type="ARBA" id="ARBA00023054"/>
    </source>
</evidence>
<name>A0A1F6P9Q2_9BACT</name>
<dbReference type="STRING" id="1798705.A2563_04510"/>
<protein>
    <recommendedName>
        <fullName evidence="3">CusB-like beta-barrel domain-containing protein</fullName>
    </recommendedName>
</protein>
<organism evidence="4 5">
    <name type="scientific">Candidatus Magasanikbacteria bacterium RIFOXYD1_FULL_40_23</name>
    <dbReference type="NCBI Taxonomy" id="1798705"/>
    <lineage>
        <taxon>Bacteria</taxon>
        <taxon>Candidatus Magasanikiibacteriota</taxon>
    </lineage>
</organism>
<dbReference type="Gene3D" id="1.10.287.470">
    <property type="entry name" value="Helix hairpin bin"/>
    <property type="match status" value="1"/>
</dbReference>
<dbReference type="Proteomes" id="UP000176634">
    <property type="component" value="Unassembled WGS sequence"/>
</dbReference>
<dbReference type="PANTHER" id="PTHR32347">
    <property type="entry name" value="EFFLUX SYSTEM COMPONENT YKNX-RELATED"/>
    <property type="match status" value="1"/>
</dbReference>
<dbReference type="AlphaFoldDB" id="A0A1F6P9Q2"/>
<dbReference type="PRINTS" id="PR01490">
    <property type="entry name" value="RTXTOXIND"/>
</dbReference>
<dbReference type="Gene3D" id="2.40.420.20">
    <property type="match status" value="1"/>
</dbReference>
<comment type="subcellular location">
    <subcellularLocation>
        <location evidence="1">Cell envelope</location>
    </subcellularLocation>
</comment>
<accession>A0A1F6P9Q2</accession>
<evidence type="ECO:0000313" key="5">
    <source>
        <dbReference type="Proteomes" id="UP000176634"/>
    </source>
</evidence>
<evidence type="ECO:0000259" key="3">
    <source>
        <dbReference type="Pfam" id="PF25954"/>
    </source>
</evidence>
<dbReference type="InterPro" id="IPR058792">
    <property type="entry name" value="Beta-barrel_RND_2"/>
</dbReference>
<evidence type="ECO:0000256" key="1">
    <source>
        <dbReference type="ARBA" id="ARBA00004196"/>
    </source>
</evidence>
<sequence>MNMSIFKLKKFYIILAVVLVGGSVVYGQIKKANKPVEYETVKAERGELTQTVEATGKVESQSDLSLRFEVPGVVERVNVIAGAKVRAGQVLASLKLSELNAAVAQAQANLDQKIAGGTQSEKDYYKAVLDQAAADLENSQIVSSAYEDAVSALQTSLIKLDDGLVQADNILGIDNTSANDEFQALLSVSDLNKLNSANSQYLVAKNLVAEAKKKVTPLTSASVEADIDVAFSVAISAYQQMNLLLITVGEVLNYSVTGVSLSQTSLSTKKTTIDTTRTSVNTQLNNLTNAKQEVADAKVTLKIKEALYNQALANYQNKINPVREVDIAAYRAALSQAIASRNKAIIVAPINGVITSVNKKVGEFAASSEEAIRVFVPHYEVKVDIPETDIAKLKINDVVAITLDAFGDDIKFSGQVINMEPGSTDISDVVYYKVTITINDSEKDIKPGMTANVKISTDFRTSTLSVPLRSVRTNDEGKFVKVLKDGQSVDMKVKLGIRADNGRVEILEGLDEGVEVIISTK</sequence>
<dbReference type="SUPFAM" id="SSF111369">
    <property type="entry name" value="HlyD-like secretion proteins"/>
    <property type="match status" value="2"/>
</dbReference>
<evidence type="ECO:0000313" key="4">
    <source>
        <dbReference type="EMBL" id="OGH92899.1"/>
    </source>
</evidence>
<keyword evidence="2" id="KW-0175">Coiled coil</keyword>
<dbReference type="Pfam" id="PF25954">
    <property type="entry name" value="Beta-barrel_RND_2"/>
    <property type="match status" value="1"/>
</dbReference>
<comment type="caution">
    <text evidence="4">The sequence shown here is derived from an EMBL/GenBank/DDBJ whole genome shotgun (WGS) entry which is preliminary data.</text>
</comment>
<gene>
    <name evidence="4" type="ORF">A2563_04510</name>
</gene>
<feature type="domain" description="CusB-like beta-barrel" evidence="3">
    <location>
        <begin position="381"/>
        <end position="457"/>
    </location>
</feature>
<dbReference type="GO" id="GO:0030313">
    <property type="term" value="C:cell envelope"/>
    <property type="evidence" value="ECO:0007669"/>
    <property type="project" value="UniProtKB-SubCell"/>
</dbReference>
<dbReference type="EMBL" id="MFRA01000005">
    <property type="protein sequence ID" value="OGH92899.1"/>
    <property type="molecule type" value="Genomic_DNA"/>
</dbReference>
<dbReference type="Gene3D" id="2.40.50.100">
    <property type="match status" value="1"/>
</dbReference>
<reference evidence="4 5" key="1">
    <citation type="journal article" date="2016" name="Nat. Commun.">
        <title>Thousands of microbial genomes shed light on interconnected biogeochemical processes in an aquifer system.</title>
        <authorList>
            <person name="Anantharaman K."/>
            <person name="Brown C.T."/>
            <person name="Hug L.A."/>
            <person name="Sharon I."/>
            <person name="Castelle C.J."/>
            <person name="Probst A.J."/>
            <person name="Thomas B.C."/>
            <person name="Singh A."/>
            <person name="Wilkins M.J."/>
            <person name="Karaoz U."/>
            <person name="Brodie E.L."/>
            <person name="Williams K.H."/>
            <person name="Hubbard S.S."/>
            <person name="Banfield J.F."/>
        </authorList>
    </citation>
    <scope>NUCLEOTIDE SEQUENCE [LARGE SCALE GENOMIC DNA]</scope>
</reference>
<proteinExistence type="predicted"/>
<dbReference type="InterPro" id="IPR050465">
    <property type="entry name" value="UPF0194_transport"/>
</dbReference>